<dbReference type="GO" id="GO:0006635">
    <property type="term" value="P:fatty acid beta-oxidation"/>
    <property type="evidence" value="ECO:0007669"/>
    <property type="project" value="TreeGrafter"/>
</dbReference>
<feature type="domain" description="Thiolase N-terminal" evidence="14">
    <location>
        <begin position="40"/>
        <end position="296"/>
    </location>
</feature>
<dbReference type="InterPro" id="IPR016039">
    <property type="entry name" value="Thiolase-like"/>
</dbReference>
<dbReference type="InterPro" id="IPR020617">
    <property type="entry name" value="Thiolase_C"/>
</dbReference>
<name>W3X8L0_PESFW</name>
<evidence type="ECO:0000259" key="14">
    <source>
        <dbReference type="Pfam" id="PF00108"/>
    </source>
</evidence>
<evidence type="ECO:0000256" key="9">
    <source>
        <dbReference type="ARBA" id="ARBA00022958"/>
    </source>
</evidence>
<dbReference type="PIRSF" id="PIRSF000429">
    <property type="entry name" value="Ac-CoA_Ac_transf"/>
    <property type="match status" value="1"/>
</dbReference>
<dbReference type="SUPFAM" id="SSF53901">
    <property type="entry name" value="Thiolase-like"/>
    <property type="match status" value="2"/>
</dbReference>
<dbReference type="CDD" id="cd00751">
    <property type="entry name" value="thiolase"/>
    <property type="match status" value="1"/>
</dbReference>
<dbReference type="OMA" id="SMGTFGE"/>
<comment type="cofactor">
    <cofactor evidence="1">
        <name>K(+)</name>
        <dbReference type="ChEBI" id="CHEBI:29103"/>
    </cofactor>
</comment>
<dbReference type="RefSeq" id="XP_007831007.1">
    <property type="nucleotide sequence ID" value="XM_007832816.1"/>
</dbReference>
<evidence type="ECO:0000256" key="10">
    <source>
        <dbReference type="ARBA" id="ARBA00023128"/>
    </source>
</evidence>
<reference evidence="17" key="1">
    <citation type="journal article" date="2015" name="BMC Genomics">
        <title>Genomic and transcriptomic analysis of the endophytic fungus Pestalotiopsis fici reveals its lifestyle and high potential for synthesis of natural products.</title>
        <authorList>
            <person name="Wang X."/>
            <person name="Zhang X."/>
            <person name="Liu L."/>
            <person name="Xiang M."/>
            <person name="Wang W."/>
            <person name="Sun X."/>
            <person name="Che Y."/>
            <person name="Guo L."/>
            <person name="Liu G."/>
            <person name="Guo L."/>
            <person name="Wang C."/>
            <person name="Yin W.B."/>
            <person name="Stadler M."/>
            <person name="Zhang X."/>
            <person name="Liu X."/>
        </authorList>
    </citation>
    <scope>NUCLEOTIDE SEQUENCE [LARGE SCALE GENOMIC DNA]</scope>
    <source>
        <strain evidence="17">W106-1 / CGMCC3.15140</strain>
    </source>
</reference>
<dbReference type="KEGG" id="pfy:PFICI_04235"/>
<keyword evidence="11 13" id="KW-0012">Acyltransferase</keyword>
<dbReference type="PROSITE" id="PS00099">
    <property type="entry name" value="THIOLASE_3"/>
    <property type="match status" value="1"/>
</dbReference>
<keyword evidence="17" id="KW-1185">Reference proteome</keyword>
<dbReference type="Proteomes" id="UP000030651">
    <property type="component" value="Unassembled WGS sequence"/>
</dbReference>
<dbReference type="GO" id="GO:0005739">
    <property type="term" value="C:mitochondrion"/>
    <property type="evidence" value="ECO:0007669"/>
    <property type="project" value="UniProtKB-SubCell"/>
</dbReference>
<evidence type="ECO:0000256" key="1">
    <source>
        <dbReference type="ARBA" id="ARBA00001958"/>
    </source>
</evidence>
<evidence type="ECO:0000256" key="2">
    <source>
        <dbReference type="ARBA" id="ARBA00004173"/>
    </source>
</evidence>
<dbReference type="GO" id="GO:0046872">
    <property type="term" value="F:metal ion binding"/>
    <property type="evidence" value="ECO:0007669"/>
    <property type="project" value="UniProtKB-KW"/>
</dbReference>
<feature type="active site" description="Proton acceptor" evidence="12">
    <location>
        <position position="386"/>
    </location>
</feature>
<dbReference type="GO" id="GO:0003985">
    <property type="term" value="F:acetyl-CoA C-acetyltransferase activity"/>
    <property type="evidence" value="ECO:0007669"/>
    <property type="project" value="UniProtKB-EC"/>
</dbReference>
<gene>
    <name evidence="16" type="ORF">PFICI_04235</name>
</gene>
<dbReference type="PANTHER" id="PTHR18919">
    <property type="entry name" value="ACETYL-COA C-ACYLTRANSFERASE"/>
    <property type="match status" value="1"/>
</dbReference>
<dbReference type="STRING" id="1229662.W3X8L0"/>
<keyword evidence="7" id="KW-0479">Metal-binding</keyword>
<dbReference type="InterPro" id="IPR020615">
    <property type="entry name" value="Thiolase_acyl_enz_int_AS"/>
</dbReference>
<dbReference type="Pfam" id="PF02803">
    <property type="entry name" value="Thiolase_C"/>
    <property type="match status" value="1"/>
</dbReference>
<comment type="similarity">
    <text evidence="3 13">Belongs to the thiolase-like superfamily. Thiolase family.</text>
</comment>
<dbReference type="InParanoid" id="W3X8L0"/>
<organism evidence="16 17">
    <name type="scientific">Pestalotiopsis fici (strain W106-1 / CGMCC3.15140)</name>
    <dbReference type="NCBI Taxonomy" id="1229662"/>
    <lineage>
        <taxon>Eukaryota</taxon>
        <taxon>Fungi</taxon>
        <taxon>Dikarya</taxon>
        <taxon>Ascomycota</taxon>
        <taxon>Pezizomycotina</taxon>
        <taxon>Sordariomycetes</taxon>
        <taxon>Xylariomycetidae</taxon>
        <taxon>Amphisphaeriales</taxon>
        <taxon>Sporocadaceae</taxon>
        <taxon>Pestalotiopsis</taxon>
    </lineage>
</organism>
<evidence type="ECO:0000256" key="11">
    <source>
        <dbReference type="ARBA" id="ARBA00023315"/>
    </source>
</evidence>
<accession>W3X8L0</accession>
<dbReference type="PANTHER" id="PTHR18919:SF156">
    <property type="entry name" value="ACETYL-COA ACETYLTRANSFERASE, MITOCHONDRIAL"/>
    <property type="match status" value="1"/>
</dbReference>
<dbReference type="eggNOG" id="KOG1390">
    <property type="taxonomic scope" value="Eukaryota"/>
</dbReference>
<dbReference type="InterPro" id="IPR002155">
    <property type="entry name" value="Thiolase"/>
</dbReference>
<comment type="subunit">
    <text evidence="4">Homotetramer.</text>
</comment>
<dbReference type="PROSITE" id="PS00098">
    <property type="entry name" value="THIOLASE_1"/>
    <property type="match status" value="1"/>
</dbReference>
<evidence type="ECO:0000256" key="12">
    <source>
        <dbReference type="PIRSR" id="PIRSR000429-1"/>
    </source>
</evidence>
<evidence type="ECO:0000256" key="6">
    <source>
        <dbReference type="ARBA" id="ARBA00022679"/>
    </source>
</evidence>
<dbReference type="NCBIfam" id="TIGR01930">
    <property type="entry name" value="AcCoA-C-Actrans"/>
    <property type="match status" value="1"/>
</dbReference>
<dbReference type="InterPro" id="IPR020610">
    <property type="entry name" value="Thiolase_AS"/>
</dbReference>
<evidence type="ECO:0000256" key="8">
    <source>
        <dbReference type="ARBA" id="ARBA00022946"/>
    </source>
</evidence>
<evidence type="ECO:0000256" key="3">
    <source>
        <dbReference type="ARBA" id="ARBA00010982"/>
    </source>
</evidence>
<dbReference type="AlphaFoldDB" id="W3X8L0"/>
<keyword evidence="8" id="KW-0809">Transit peptide</keyword>
<comment type="subcellular location">
    <subcellularLocation>
        <location evidence="2">Mitochondrion</location>
    </subcellularLocation>
</comment>
<evidence type="ECO:0000256" key="13">
    <source>
        <dbReference type="RuleBase" id="RU003557"/>
    </source>
</evidence>
<dbReference type="HOGENOM" id="CLU_031026_0_0_1"/>
<evidence type="ECO:0000313" key="16">
    <source>
        <dbReference type="EMBL" id="ETS82359.1"/>
    </source>
</evidence>
<protein>
    <recommendedName>
        <fullName evidence="5">acetyl-CoA C-acetyltransferase</fullName>
        <ecNumber evidence="5">2.3.1.9</ecNumber>
    </recommendedName>
</protein>
<dbReference type="Gene3D" id="3.40.47.10">
    <property type="match status" value="2"/>
</dbReference>
<dbReference type="InterPro" id="IPR020616">
    <property type="entry name" value="Thiolase_N"/>
</dbReference>
<dbReference type="EC" id="2.3.1.9" evidence="5"/>
<evidence type="ECO:0000256" key="7">
    <source>
        <dbReference type="ARBA" id="ARBA00022723"/>
    </source>
</evidence>
<evidence type="ECO:0000256" key="4">
    <source>
        <dbReference type="ARBA" id="ARBA00011881"/>
    </source>
</evidence>
<dbReference type="FunFam" id="3.40.47.10:FF:000007">
    <property type="entry name" value="acetyl-CoA acetyltransferase, mitochondrial"/>
    <property type="match status" value="1"/>
</dbReference>
<sequence length="431" mass="45489">MVLQSMRPAARTILRNGPRQCSARHFSAQTCLRQEIRDAYILSASRTPTAKFNGSFLTVSAPKLGAVAIKSALEKSKVPVEKVTDVYMGNVLQGNVGQAPARQASIFAGLPSSVEAITINKVCASGLKAVVFAAQNIQLGLSEVQIAGGMENMSQVPYYVPRSSSLPAFGHVKMEDGLIKDGLTDVYDQFHMGICAETTAKKYEITREQQDQYAIQSYERAQAAWKDKVFADEIAPVTVKGRKGDTIIDTDEGYLDIKLDRVPTLKPAFIRDGTGTVTAANSSTLNDGASALVLGSKAIAQQYGAGSRVLARICGSADAAIDPVDFPVAPAKAVPIALERAGITKDQVAIWEFNEAFAAVIKANEKILGLEGAKVNPLGGAISLGHALGSSGSRILTTLLHQLKPGEYGVAAICNGGGAASAIVVQRIESV</sequence>
<dbReference type="Pfam" id="PF00108">
    <property type="entry name" value="Thiolase_N"/>
    <property type="match status" value="1"/>
</dbReference>
<proteinExistence type="inferred from homology"/>
<keyword evidence="9" id="KW-0630">Potassium</keyword>
<keyword evidence="6 13" id="KW-0808">Transferase</keyword>
<dbReference type="GeneID" id="19269248"/>
<evidence type="ECO:0000256" key="5">
    <source>
        <dbReference type="ARBA" id="ARBA00012705"/>
    </source>
</evidence>
<feature type="domain" description="Thiolase C-terminal" evidence="15">
    <location>
        <begin position="308"/>
        <end position="427"/>
    </location>
</feature>
<dbReference type="OrthoDB" id="5404651at2759"/>
<evidence type="ECO:0000259" key="15">
    <source>
        <dbReference type="Pfam" id="PF02803"/>
    </source>
</evidence>
<feature type="active site" description="Acyl-thioester intermediate" evidence="12">
    <location>
        <position position="123"/>
    </location>
</feature>
<dbReference type="EMBL" id="KI912111">
    <property type="protein sequence ID" value="ETS82359.1"/>
    <property type="molecule type" value="Genomic_DNA"/>
</dbReference>
<evidence type="ECO:0000313" key="17">
    <source>
        <dbReference type="Proteomes" id="UP000030651"/>
    </source>
</evidence>
<keyword evidence="10" id="KW-0496">Mitochondrion</keyword>
<feature type="active site" description="Proton acceptor" evidence="12">
    <location>
        <position position="414"/>
    </location>
</feature>